<proteinExistence type="inferred from homology"/>
<evidence type="ECO:0000313" key="5">
    <source>
        <dbReference type="EMBL" id="EOH97463.1"/>
    </source>
</evidence>
<comment type="similarity">
    <text evidence="1">Belongs to the Gfo/Idh/MocA family.</text>
</comment>
<dbReference type="OrthoDB" id="9815825at2"/>
<dbReference type="InterPro" id="IPR036291">
    <property type="entry name" value="NAD(P)-bd_dom_sf"/>
</dbReference>
<dbReference type="GO" id="GO:0016491">
    <property type="term" value="F:oxidoreductase activity"/>
    <property type="evidence" value="ECO:0007669"/>
    <property type="project" value="UniProtKB-KW"/>
</dbReference>
<feature type="domain" description="GFO/IDH/MocA-like oxidoreductase" evidence="4">
    <location>
        <begin position="130"/>
        <end position="247"/>
    </location>
</feature>
<dbReference type="Pfam" id="PF01408">
    <property type="entry name" value="GFO_IDH_MocA"/>
    <property type="match status" value="1"/>
</dbReference>
<evidence type="ECO:0008006" key="7">
    <source>
        <dbReference type="Google" id="ProtNLM"/>
    </source>
</evidence>
<dbReference type="PANTHER" id="PTHR22604">
    <property type="entry name" value="OXIDOREDUCTASES"/>
    <property type="match status" value="1"/>
</dbReference>
<organism evidence="5 6">
    <name type="scientific">Enterococcus pallens ATCC BAA-351</name>
    <dbReference type="NCBI Taxonomy" id="1158607"/>
    <lineage>
        <taxon>Bacteria</taxon>
        <taxon>Bacillati</taxon>
        <taxon>Bacillota</taxon>
        <taxon>Bacilli</taxon>
        <taxon>Lactobacillales</taxon>
        <taxon>Enterococcaceae</taxon>
        <taxon>Enterococcus</taxon>
    </lineage>
</organism>
<dbReference type="RefSeq" id="WP_010755196.1">
    <property type="nucleotide sequence ID" value="NZ_ASWD01000002.1"/>
</dbReference>
<dbReference type="SUPFAM" id="SSF55347">
    <property type="entry name" value="Glyceraldehyde-3-phosphate dehydrogenase-like, C-terminal domain"/>
    <property type="match status" value="1"/>
</dbReference>
<dbReference type="EMBL" id="AJAQ01000001">
    <property type="protein sequence ID" value="EOH97463.1"/>
    <property type="molecule type" value="Genomic_DNA"/>
</dbReference>
<dbReference type="InterPro" id="IPR050984">
    <property type="entry name" value="Gfo/Idh/MocA_domain"/>
</dbReference>
<protein>
    <recommendedName>
        <fullName evidence="7">Gfo/Idh/MocA-like oxidoreductase N-terminal domain-containing protein</fullName>
    </recommendedName>
</protein>
<name>R2QQI6_9ENTE</name>
<dbReference type="Gene3D" id="3.30.360.10">
    <property type="entry name" value="Dihydrodipicolinate Reductase, domain 2"/>
    <property type="match status" value="1"/>
</dbReference>
<dbReference type="STRING" id="160454.RV10_GL004414"/>
<dbReference type="AlphaFoldDB" id="R2QQI6"/>
<keyword evidence="2" id="KW-0560">Oxidoreductase</keyword>
<keyword evidence="6" id="KW-1185">Reference proteome</keyword>
<dbReference type="GO" id="GO:0000166">
    <property type="term" value="F:nucleotide binding"/>
    <property type="evidence" value="ECO:0007669"/>
    <property type="project" value="InterPro"/>
</dbReference>
<dbReference type="HOGENOM" id="CLU_023194_7_2_9"/>
<evidence type="ECO:0000259" key="3">
    <source>
        <dbReference type="Pfam" id="PF01408"/>
    </source>
</evidence>
<dbReference type="InterPro" id="IPR055170">
    <property type="entry name" value="GFO_IDH_MocA-like_dom"/>
</dbReference>
<evidence type="ECO:0000313" key="6">
    <source>
        <dbReference type="Proteomes" id="UP000013782"/>
    </source>
</evidence>
<dbReference type="InterPro" id="IPR000683">
    <property type="entry name" value="Gfo/Idh/MocA-like_OxRdtase_N"/>
</dbReference>
<dbReference type="PANTHER" id="PTHR22604:SF105">
    <property type="entry name" value="TRANS-1,2-DIHYDROBENZENE-1,2-DIOL DEHYDROGENASE"/>
    <property type="match status" value="1"/>
</dbReference>
<dbReference type="Pfam" id="PF22725">
    <property type="entry name" value="GFO_IDH_MocA_C3"/>
    <property type="match status" value="1"/>
</dbReference>
<dbReference type="SUPFAM" id="SSF51735">
    <property type="entry name" value="NAD(P)-binding Rossmann-fold domains"/>
    <property type="match status" value="1"/>
</dbReference>
<sequence>MDKCNWGIVGSGWIAHEMGEALTKVNGEIYGVYDISADMAKKFAEEYAIQQVFTSEKEFLEDKQIEIVYVATPHNLHYEWMKKALLAGKHVFVEKVITVNNQQLEECIAIAEQQNLVIMEGMTLYHMPLFSAVKERLQSGELGKVKMVQVNFGSCKEYDVTHRFFSKELAGGALLDIGVYAVSFARFFLAETPNVVLSTVNYFETGVDEEAGILMKNALGQLVVIALTMRAKQAKRGTIIAEKGYIEIENYPRADQAKIVFTEDNRVEEIVLGHSGAALEYEVAAIQKYITENKSNDTLAWSLDVNRLLTEIRNLWGFKYPFE</sequence>
<evidence type="ECO:0000259" key="4">
    <source>
        <dbReference type="Pfam" id="PF22725"/>
    </source>
</evidence>
<evidence type="ECO:0000256" key="2">
    <source>
        <dbReference type="ARBA" id="ARBA00023002"/>
    </source>
</evidence>
<gene>
    <name evidence="5" type="ORF">UAU_00131</name>
</gene>
<comment type="caution">
    <text evidence="5">The sequence shown here is derived from an EMBL/GenBank/DDBJ whole genome shotgun (WGS) entry which is preliminary data.</text>
</comment>
<reference evidence="5 6" key="1">
    <citation type="submission" date="2013-02" db="EMBL/GenBank/DDBJ databases">
        <title>The Genome Sequence of Enterococcus pallens BAA-351.</title>
        <authorList>
            <consortium name="The Broad Institute Genome Sequencing Platform"/>
            <consortium name="The Broad Institute Genome Sequencing Center for Infectious Disease"/>
            <person name="Earl A.M."/>
            <person name="Gilmore M.S."/>
            <person name="Lebreton F."/>
            <person name="Walker B."/>
            <person name="Young S.K."/>
            <person name="Zeng Q."/>
            <person name="Gargeya S."/>
            <person name="Fitzgerald M."/>
            <person name="Haas B."/>
            <person name="Abouelleil A."/>
            <person name="Alvarado L."/>
            <person name="Arachchi H.M."/>
            <person name="Berlin A.M."/>
            <person name="Chapman S.B."/>
            <person name="Dewar J."/>
            <person name="Goldberg J."/>
            <person name="Griggs A."/>
            <person name="Gujja S."/>
            <person name="Hansen M."/>
            <person name="Howarth C."/>
            <person name="Imamovic A."/>
            <person name="Larimer J."/>
            <person name="McCowan C."/>
            <person name="Murphy C."/>
            <person name="Neiman D."/>
            <person name="Pearson M."/>
            <person name="Priest M."/>
            <person name="Roberts A."/>
            <person name="Saif S."/>
            <person name="Shea T."/>
            <person name="Sisk P."/>
            <person name="Sykes S."/>
            <person name="Wortman J."/>
            <person name="Nusbaum C."/>
            <person name="Birren B."/>
        </authorList>
    </citation>
    <scope>NUCLEOTIDE SEQUENCE [LARGE SCALE GENOMIC DNA]</scope>
    <source>
        <strain evidence="5 6">ATCC BAA-351</strain>
    </source>
</reference>
<evidence type="ECO:0000256" key="1">
    <source>
        <dbReference type="ARBA" id="ARBA00010928"/>
    </source>
</evidence>
<dbReference type="PATRIC" id="fig|1158607.3.peg.131"/>
<accession>R2QQI6</accession>
<feature type="domain" description="Gfo/Idh/MocA-like oxidoreductase N-terminal" evidence="3">
    <location>
        <begin position="5"/>
        <end position="121"/>
    </location>
</feature>
<dbReference type="eggNOG" id="COG0673">
    <property type="taxonomic scope" value="Bacteria"/>
</dbReference>
<dbReference type="Gene3D" id="3.40.50.720">
    <property type="entry name" value="NAD(P)-binding Rossmann-like Domain"/>
    <property type="match status" value="1"/>
</dbReference>
<dbReference type="Proteomes" id="UP000013782">
    <property type="component" value="Unassembled WGS sequence"/>
</dbReference>